<proteinExistence type="predicted"/>
<dbReference type="PANTHER" id="PTHR32071">
    <property type="entry name" value="TRANSCRIPTIONAL REGULATORY PROTEIN"/>
    <property type="match status" value="1"/>
</dbReference>
<dbReference type="InterPro" id="IPR025943">
    <property type="entry name" value="Sigma_54_int_dom_ATP-bd_2"/>
</dbReference>
<dbReference type="Gene3D" id="1.10.10.60">
    <property type="entry name" value="Homeodomain-like"/>
    <property type="match status" value="1"/>
</dbReference>
<keyword evidence="3" id="KW-0805">Transcription regulation</keyword>
<dbReference type="InterPro" id="IPR058031">
    <property type="entry name" value="AAA_lid_NorR"/>
</dbReference>
<keyword evidence="1" id="KW-0547">Nucleotide-binding</keyword>
<dbReference type="RefSeq" id="WP_193908195.1">
    <property type="nucleotide sequence ID" value="NZ_PRDL01000001.1"/>
</dbReference>
<protein>
    <submittedName>
        <fullName evidence="7">Sigma-54-dependent Fis family transcriptional regulator</fullName>
    </submittedName>
</protein>
<reference evidence="7" key="1">
    <citation type="submission" date="2018-07" db="EMBL/GenBank/DDBJ databases">
        <title>Genome assembly of strain Ka43.</title>
        <authorList>
            <person name="Kukolya J."/>
            <person name="Nagy I."/>
            <person name="Horvath B."/>
            <person name="Toth A."/>
        </authorList>
    </citation>
    <scope>NUCLEOTIDE SEQUENCE</scope>
    <source>
        <strain evidence="7">KB43</strain>
    </source>
</reference>
<dbReference type="InterPro" id="IPR027417">
    <property type="entry name" value="P-loop_NTPase"/>
</dbReference>
<evidence type="ECO:0000256" key="1">
    <source>
        <dbReference type="ARBA" id="ARBA00022741"/>
    </source>
</evidence>
<gene>
    <name evidence="7" type="ORF">C4F51_06420</name>
</gene>
<dbReference type="Proteomes" id="UP000652567">
    <property type="component" value="Unassembled WGS sequence"/>
</dbReference>
<dbReference type="InterPro" id="IPR002197">
    <property type="entry name" value="HTH_Fis"/>
</dbReference>
<dbReference type="PRINTS" id="PR01590">
    <property type="entry name" value="HTHFIS"/>
</dbReference>
<dbReference type="PROSITE" id="PS00688">
    <property type="entry name" value="SIGMA54_INTERACT_3"/>
    <property type="match status" value="1"/>
</dbReference>
<dbReference type="CDD" id="cd00009">
    <property type="entry name" value="AAA"/>
    <property type="match status" value="1"/>
</dbReference>
<dbReference type="GO" id="GO:0006355">
    <property type="term" value="P:regulation of DNA-templated transcription"/>
    <property type="evidence" value="ECO:0007669"/>
    <property type="project" value="InterPro"/>
</dbReference>
<dbReference type="InterPro" id="IPR025944">
    <property type="entry name" value="Sigma_54_int_dom_CS"/>
</dbReference>
<dbReference type="Pfam" id="PF02954">
    <property type="entry name" value="HTH_8"/>
    <property type="match status" value="1"/>
</dbReference>
<keyword evidence="8" id="KW-1185">Reference proteome</keyword>
<organism evidence="7 8">
    <name type="scientific">Cellvibrio polysaccharolyticus</name>
    <dbReference type="NCBI Taxonomy" id="2082724"/>
    <lineage>
        <taxon>Bacteria</taxon>
        <taxon>Pseudomonadati</taxon>
        <taxon>Pseudomonadota</taxon>
        <taxon>Gammaproteobacteria</taxon>
        <taxon>Cellvibrionales</taxon>
        <taxon>Cellvibrionaceae</taxon>
        <taxon>Cellvibrio</taxon>
    </lineage>
</organism>
<keyword evidence="5" id="KW-0804">Transcription</keyword>
<evidence type="ECO:0000256" key="3">
    <source>
        <dbReference type="ARBA" id="ARBA00023015"/>
    </source>
</evidence>
<keyword evidence="4" id="KW-0238">DNA-binding</keyword>
<dbReference type="InterPro" id="IPR003593">
    <property type="entry name" value="AAA+_ATPase"/>
</dbReference>
<dbReference type="GO" id="GO:0043565">
    <property type="term" value="F:sequence-specific DNA binding"/>
    <property type="evidence" value="ECO:0007669"/>
    <property type="project" value="InterPro"/>
</dbReference>
<evidence type="ECO:0000259" key="6">
    <source>
        <dbReference type="PROSITE" id="PS50045"/>
    </source>
</evidence>
<dbReference type="PROSITE" id="PS50045">
    <property type="entry name" value="SIGMA54_INTERACT_4"/>
    <property type="match status" value="1"/>
</dbReference>
<evidence type="ECO:0000256" key="5">
    <source>
        <dbReference type="ARBA" id="ARBA00023163"/>
    </source>
</evidence>
<dbReference type="AlphaFoldDB" id="A0A928V574"/>
<dbReference type="SMART" id="SM00382">
    <property type="entry name" value="AAA"/>
    <property type="match status" value="1"/>
</dbReference>
<name>A0A928V574_9GAMM</name>
<dbReference type="SUPFAM" id="SSF46689">
    <property type="entry name" value="Homeodomain-like"/>
    <property type="match status" value="1"/>
</dbReference>
<keyword evidence="2" id="KW-0067">ATP-binding</keyword>
<accession>A0A928V574</accession>
<feature type="domain" description="Sigma-54 factor interaction" evidence="6">
    <location>
        <begin position="25"/>
        <end position="254"/>
    </location>
</feature>
<dbReference type="PANTHER" id="PTHR32071:SF21">
    <property type="entry name" value="TRANSCRIPTIONAL REGULATORY PROTEIN FLGR"/>
    <property type="match status" value="1"/>
</dbReference>
<dbReference type="PROSITE" id="PS00676">
    <property type="entry name" value="SIGMA54_INTERACT_2"/>
    <property type="match status" value="1"/>
</dbReference>
<dbReference type="SUPFAM" id="SSF52540">
    <property type="entry name" value="P-loop containing nucleoside triphosphate hydrolases"/>
    <property type="match status" value="1"/>
</dbReference>
<dbReference type="InterPro" id="IPR009057">
    <property type="entry name" value="Homeodomain-like_sf"/>
</dbReference>
<evidence type="ECO:0000313" key="7">
    <source>
        <dbReference type="EMBL" id="MBE8716822.1"/>
    </source>
</evidence>
<evidence type="ECO:0000256" key="2">
    <source>
        <dbReference type="ARBA" id="ARBA00022840"/>
    </source>
</evidence>
<dbReference type="Pfam" id="PF25601">
    <property type="entry name" value="AAA_lid_14"/>
    <property type="match status" value="1"/>
</dbReference>
<dbReference type="Pfam" id="PF00158">
    <property type="entry name" value="Sigma54_activat"/>
    <property type="match status" value="1"/>
</dbReference>
<dbReference type="InterPro" id="IPR025662">
    <property type="entry name" value="Sigma_54_int_dom_ATP-bd_1"/>
</dbReference>
<dbReference type="Gene3D" id="3.40.50.300">
    <property type="entry name" value="P-loop containing nucleotide triphosphate hydrolases"/>
    <property type="match status" value="1"/>
</dbReference>
<dbReference type="Gene3D" id="1.10.8.60">
    <property type="match status" value="1"/>
</dbReference>
<dbReference type="InterPro" id="IPR002078">
    <property type="entry name" value="Sigma_54_int"/>
</dbReference>
<dbReference type="PROSITE" id="PS00675">
    <property type="entry name" value="SIGMA54_INTERACT_1"/>
    <property type="match status" value="1"/>
</dbReference>
<dbReference type="EMBL" id="PRDL01000001">
    <property type="protein sequence ID" value="MBE8716822.1"/>
    <property type="molecule type" value="Genomic_DNA"/>
</dbReference>
<comment type="caution">
    <text evidence="7">The sequence shown here is derived from an EMBL/GenBank/DDBJ whole genome shotgun (WGS) entry which is preliminary data.</text>
</comment>
<evidence type="ECO:0000256" key="4">
    <source>
        <dbReference type="ARBA" id="ARBA00023125"/>
    </source>
</evidence>
<sequence length="368" mass="40789">MPLLTNPDDKSVDARTLVRERATALVFEDPTSCELLARIERLAPSEASVLITGETGTGKELVARHVHQLSRRSQRPFVALNCGALTESLIESELFGYEKGAFTGALTSRPGWFEEAHGGTLFLDEIGDLPFSMQVKLLRVLQEKEVVRLGSRVSHPVDVRIIAATNINLFDAVAAGHFRADLFYRINVATLNLLPLRKRRGDIMPLARHFVTQYCKRLGHNSAQISEAAETALMAHLWPGNIRELENVIHYGLLVCRQGRIQAGDLHLSRLQVPAENSIAFGATESPSIESRMASLLAELFEEQRTGLYDSLEEMLVKTAWQYCHGNQSRAARLLGISRNIFRARLARAGVIGVSDSTSEEAWLPNAL</sequence>
<dbReference type="GO" id="GO:0005524">
    <property type="term" value="F:ATP binding"/>
    <property type="evidence" value="ECO:0007669"/>
    <property type="project" value="UniProtKB-KW"/>
</dbReference>
<evidence type="ECO:0000313" key="8">
    <source>
        <dbReference type="Proteomes" id="UP000652567"/>
    </source>
</evidence>
<dbReference type="FunFam" id="3.40.50.300:FF:000006">
    <property type="entry name" value="DNA-binding transcriptional regulator NtrC"/>
    <property type="match status" value="1"/>
</dbReference>